<dbReference type="RefSeq" id="WP_026822704.1">
    <property type="nucleotide sequence ID" value="NZ_CP038613.1"/>
</dbReference>
<dbReference type="PROSITE" id="PS51724">
    <property type="entry name" value="SPOR"/>
    <property type="match status" value="1"/>
</dbReference>
<keyword evidence="2" id="KW-0812">Transmembrane</keyword>
<dbReference type="EMBL" id="CP038613">
    <property type="protein sequence ID" value="QBY44094.1"/>
    <property type="molecule type" value="Genomic_DNA"/>
</dbReference>
<dbReference type="KEGG" id="ans:ArsFIN_26700"/>
<keyword evidence="2" id="KW-0472">Membrane</keyword>
<name>A0A4P7L214_9GAMM</name>
<feature type="transmembrane region" description="Helical" evidence="2">
    <location>
        <begin position="9"/>
        <end position="27"/>
    </location>
</feature>
<accession>A0A4P7L214</accession>
<proteinExistence type="predicted"/>
<dbReference type="Pfam" id="PF05036">
    <property type="entry name" value="SPOR"/>
    <property type="match status" value="1"/>
</dbReference>
<keyword evidence="2" id="KW-1133">Transmembrane helix</keyword>
<evidence type="ECO:0000256" key="2">
    <source>
        <dbReference type="SAM" id="Phobius"/>
    </source>
</evidence>
<dbReference type="Gene3D" id="3.30.70.1070">
    <property type="entry name" value="Sporulation related repeat"/>
    <property type="match status" value="1"/>
</dbReference>
<dbReference type="GeneID" id="96877692"/>
<feature type="region of interest" description="Disordered" evidence="1">
    <location>
        <begin position="85"/>
        <end position="125"/>
    </location>
</feature>
<evidence type="ECO:0000256" key="1">
    <source>
        <dbReference type="SAM" id="MobiDB-lite"/>
    </source>
</evidence>
<evidence type="ECO:0000313" key="8">
    <source>
        <dbReference type="Proteomes" id="UP001177592"/>
    </source>
</evidence>
<dbReference type="Proteomes" id="UP000295134">
    <property type="component" value="Chromosome"/>
</dbReference>
<evidence type="ECO:0000259" key="3">
    <source>
        <dbReference type="PROSITE" id="PS51724"/>
    </source>
</evidence>
<evidence type="ECO:0000313" key="7">
    <source>
        <dbReference type="Proteomes" id="UP000295134"/>
    </source>
</evidence>
<gene>
    <name evidence="4" type="primary">dedD</name>
    <name evidence="4" type="ORF">ArsFIN_26700</name>
    <name evidence="5" type="ORF">QE210_11350</name>
    <name evidence="6" type="ORF">QE258_12235</name>
</gene>
<evidence type="ECO:0000313" key="6">
    <source>
        <dbReference type="EMBL" id="WGM04398.1"/>
    </source>
</evidence>
<dbReference type="EMBL" id="CP123504">
    <property type="protein sequence ID" value="WGM00467.1"/>
    <property type="molecule type" value="Genomic_DNA"/>
</dbReference>
<keyword evidence="4" id="KW-0132">Cell division</keyword>
<dbReference type="InterPro" id="IPR036680">
    <property type="entry name" value="SPOR-like_sf"/>
</dbReference>
<reference evidence="4 7" key="1">
    <citation type="submission" date="2019-03" db="EMBL/GenBank/DDBJ databases">
        <title>Long-read sequencing reveals hyperdense prophage content in a complex bacterial symbiont genome.</title>
        <authorList>
            <person name="Frost C.L."/>
            <person name="Siozios S."/>
            <person name="Nadal-Jimenez P."/>
            <person name="Brockhurst M.A."/>
            <person name="King K.C."/>
            <person name="Darby A.C."/>
            <person name="Hurst G.D.D."/>
        </authorList>
    </citation>
    <scope>NUCLEOTIDE SEQUENCE [LARGE SCALE GENOMIC DNA]</scope>
    <source>
        <strain evidence="4 7">FIN</strain>
    </source>
</reference>
<protein>
    <submittedName>
        <fullName evidence="4">Cell division protein DedD</fullName>
    </submittedName>
</protein>
<dbReference type="AlphaFoldDB" id="A0A4P7L214"/>
<evidence type="ECO:0000313" key="5">
    <source>
        <dbReference type="EMBL" id="WGM00467.1"/>
    </source>
</evidence>
<keyword evidence="8" id="KW-1185">Reference proteome</keyword>
<dbReference type="InterPro" id="IPR007730">
    <property type="entry name" value="SPOR-like_dom"/>
</dbReference>
<reference evidence="5" key="2">
    <citation type="submission" date="2023-04" db="EMBL/GenBank/DDBJ databases">
        <title>Genome dynamics across the evolutionary transition to endosymbiosis.</title>
        <authorList>
            <person name="Siozios S."/>
            <person name="Nadal-Jimenez P."/>
            <person name="Azagi T."/>
            <person name="Sprong H."/>
            <person name="Frost C.L."/>
            <person name="Parratt S.R."/>
            <person name="Taylor G."/>
            <person name="Brettell L."/>
            <person name="Lew K.C."/>
            <person name="Croft L."/>
            <person name="King K.C."/>
            <person name="Brockhurst M.A."/>
            <person name="Hypsa V."/>
            <person name="Novakova E."/>
            <person name="Darby A.C."/>
            <person name="Hurst G.D.D."/>
        </authorList>
    </citation>
    <scope>NUCLEOTIDE SEQUENCE</scope>
    <source>
        <strain evidence="6">ANv_CAN</strain>
        <strain evidence="5">APv</strain>
    </source>
</reference>
<dbReference type="SUPFAM" id="SSF110997">
    <property type="entry name" value="Sporulation related repeat"/>
    <property type="match status" value="1"/>
</dbReference>
<dbReference type="GO" id="GO:0032506">
    <property type="term" value="P:cytokinetic process"/>
    <property type="evidence" value="ECO:0007669"/>
    <property type="project" value="TreeGrafter"/>
</dbReference>
<keyword evidence="4" id="KW-0131">Cell cycle</keyword>
<dbReference type="PANTHER" id="PTHR38687">
    <property type="entry name" value="CELL DIVISION PROTEIN DEDD-RELATED"/>
    <property type="match status" value="1"/>
</dbReference>
<dbReference type="EMBL" id="CP123523">
    <property type="protein sequence ID" value="WGM04398.1"/>
    <property type="molecule type" value="Genomic_DNA"/>
</dbReference>
<sequence length="205" mass="22181">MASKFQNRLVGTIVIVAIGVIVLPVLLDGNKKYNETEFAAIPLVPKSSDEYEIEPIAPINPKPLVTPSESAAQAMISEAISDSKAKLADSQSTQQQAKSKPVAKVEKPALEPEQSTKSNEKSKAPQGRAYVIQLGVLKNAAKVEEIIARLRLSGYQVYTEPSLPVNGQLTRIFIGPNASKEKLQSSLSELKDLTGLQGQIRSYKP</sequence>
<dbReference type="PANTHER" id="PTHR38687:SF1">
    <property type="entry name" value="CELL DIVISION PROTEIN DEDD"/>
    <property type="match status" value="1"/>
</dbReference>
<dbReference type="NCBIfam" id="NF008641">
    <property type="entry name" value="PRK11633.1"/>
    <property type="match status" value="1"/>
</dbReference>
<dbReference type="Proteomes" id="UP001177592">
    <property type="component" value="Chromosome"/>
</dbReference>
<organism evidence="4 7">
    <name type="scientific">Arsenophonus nasoniae</name>
    <name type="common">son-killer infecting Nasonia vitripennis</name>
    <dbReference type="NCBI Taxonomy" id="638"/>
    <lineage>
        <taxon>Bacteria</taxon>
        <taxon>Pseudomonadati</taxon>
        <taxon>Pseudomonadota</taxon>
        <taxon>Gammaproteobacteria</taxon>
        <taxon>Enterobacterales</taxon>
        <taxon>Morganellaceae</taxon>
        <taxon>Arsenophonus</taxon>
    </lineage>
</organism>
<feature type="compositionally biased region" description="Polar residues" evidence="1">
    <location>
        <begin position="89"/>
        <end position="98"/>
    </location>
</feature>
<feature type="domain" description="SPOR" evidence="3">
    <location>
        <begin position="124"/>
        <end position="203"/>
    </location>
</feature>
<dbReference type="InterPro" id="IPR052521">
    <property type="entry name" value="Cell_div_SPOR-domain"/>
</dbReference>
<dbReference type="GO" id="GO:0042834">
    <property type="term" value="F:peptidoglycan binding"/>
    <property type="evidence" value="ECO:0007669"/>
    <property type="project" value="InterPro"/>
</dbReference>
<dbReference type="GO" id="GO:0032153">
    <property type="term" value="C:cell division site"/>
    <property type="evidence" value="ECO:0007669"/>
    <property type="project" value="TreeGrafter"/>
</dbReference>
<dbReference type="Proteomes" id="UP001177595">
    <property type="component" value="Chromosome"/>
</dbReference>
<evidence type="ECO:0000313" key="4">
    <source>
        <dbReference type="EMBL" id="QBY44094.1"/>
    </source>
</evidence>
<dbReference type="GO" id="GO:0030428">
    <property type="term" value="C:cell septum"/>
    <property type="evidence" value="ECO:0007669"/>
    <property type="project" value="TreeGrafter"/>
</dbReference>